<dbReference type="Pfam" id="PF00884">
    <property type="entry name" value="Sulfatase"/>
    <property type="match status" value="1"/>
</dbReference>
<sequence length="206" mass="23864">PDHIPDFKKTGFMPEHKKYSFGEDEFYSFKFMDFALGQFMKSARKADYFQNTLFVVFGDHGSFGKHINKSHGDLSIHEYHVPLIFYSPGLNILPSTYEKVVSEIDIFPTIFSLLNIPYKNRSIGRNIFSDNMNKGYAFLFSAATQRFAMLSDSHLLIHSYPKSYKIFNPLDFSVSPKELFIKNETKLLASISEGIFETARYLRYVN</sequence>
<keyword evidence="2" id="KW-1003">Cell membrane</keyword>
<dbReference type="InterPro" id="IPR017850">
    <property type="entry name" value="Alkaline_phosphatase_core_sf"/>
</dbReference>
<reference evidence="7" key="1">
    <citation type="submission" date="2018-05" db="EMBL/GenBank/DDBJ databases">
        <authorList>
            <person name="Lanie J.A."/>
            <person name="Ng W.-L."/>
            <person name="Kazmierczak K.M."/>
            <person name="Andrzejewski T.M."/>
            <person name="Davidsen T.M."/>
            <person name="Wayne K.J."/>
            <person name="Tettelin H."/>
            <person name="Glass J.I."/>
            <person name="Rusch D."/>
            <person name="Podicherti R."/>
            <person name="Tsui H.-C.T."/>
            <person name="Winkler M.E."/>
        </authorList>
    </citation>
    <scope>NUCLEOTIDE SEQUENCE</scope>
</reference>
<accession>A0A382A584</accession>
<feature type="domain" description="Sulfatase N-terminal" evidence="6">
    <location>
        <begin position="27"/>
        <end position="116"/>
    </location>
</feature>
<name>A0A382A584_9ZZZZ</name>
<dbReference type="PANTHER" id="PTHR47371">
    <property type="entry name" value="LIPOTEICHOIC ACID SYNTHASE"/>
    <property type="match status" value="1"/>
</dbReference>
<dbReference type="Gene3D" id="3.40.720.10">
    <property type="entry name" value="Alkaline Phosphatase, subunit A"/>
    <property type="match status" value="1"/>
</dbReference>
<feature type="non-terminal residue" evidence="7">
    <location>
        <position position="1"/>
    </location>
</feature>
<dbReference type="EMBL" id="UINC01023769">
    <property type="protein sequence ID" value="SVA96103.1"/>
    <property type="molecule type" value="Genomic_DNA"/>
</dbReference>
<evidence type="ECO:0000259" key="6">
    <source>
        <dbReference type="Pfam" id="PF00884"/>
    </source>
</evidence>
<keyword evidence="5" id="KW-0472">Membrane</keyword>
<dbReference type="InterPro" id="IPR000917">
    <property type="entry name" value="Sulfatase_N"/>
</dbReference>
<evidence type="ECO:0000256" key="4">
    <source>
        <dbReference type="ARBA" id="ARBA00022989"/>
    </source>
</evidence>
<evidence type="ECO:0000256" key="2">
    <source>
        <dbReference type="ARBA" id="ARBA00022475"/>
    </source>
</evidence>
<dbReference type="SUPFAM" id="SSF53649">
    <property type="entry name" value="Alkaline phosphatase-like"/>
    <property type="match status" value="1"/>
</dbReference>
<evidence type="ECO:0000256" key="1">
    <source>
        <dbReference type="ARBA" id="ARBA00004651"/>
    </source>
</evidence>
<feature type="non-terminal residue" evidence="7">
    <location>
        <position position="206"/>
    </location>
</feature>
<evidence type="ECO:0000256" key="3">
    <source>
        <dbReference type="ARBA" id="ARBA00022692"/>
    </source>
</evidence>
<dbReference type="GO" id="GO:0005886">
    <property type="term" value="C:plasma membrane"/>
    <property type="evidence" value="ECO:0007669"/>
    <property type="project" value="UniProtKB-SubCell"/>
</dbReference>
<evidence type="ECO:0000256" key="5">
    <source>
        <dbReference type="ARBA" id="ARBA00023136"/>
    </source>
</evidence>
<organism evidence="7">
    <name type="scientific">marine metagenome</name>
    <dbReference type="NCBI Taxonomy" id="408172"/>
    <lineage>
        <taxon>unclassified sequences</taxon>
        <taxon>metagenomes</taxon>
        <taxon>ecological metagenomes</taxon>
    </lineage>
</organism>
<comment type="subcellular location">
    <subcellularLocation>
        <location evidence="1">Cell membrane</location>
        <topology evidence="1">Multi-pass membrane protein</topology>
    </subcellularLocation>
</comment>
<dbReference type="PANTHER" id="PTHR47371:SF3">
    <property type="entry name" value="PHOSPHOGLYCEROL TRANSFERASE I"/>
    <property type="match status" value="1"/>
</dbReference>
<keyword evidence="3" id="KW-0812">Transmembrane</keyword>
<evidence type="ECO:0000313" key="7">
    <source>
        <dbReference type="EMBL" id="SVA96103.1"/>
    </source>
</evidence>
<dbReference type="AlphaFoldDB" id="A0A382A584"/>
<keyword evidence="4" id="KW-1133">Transmembrane helix</keyword>
<gene>
    <name evidence="7" type="ORF">METZ01_LOCUS148957</name>
</gene>
<proteinExistence type="predicted"/>
<protein>
    <recommendedName>
        <fullName evidence="6">Sulfatase N-terminal domain-containing protein</fullName>
    </recommendedName>
</protein>
<dbReference type="InterPro" id="IPR050448">
    <property type="entry name" value="OpgB/LTA_synthase_biosynth"/>
</dbReference>